<dbReference type="EMBL" id="MU001688">
    <property type="protein sequence ID" value="KAF2455033.1"/>
    <property type="molecule type" value="Genomic_DNA"/>
</dbReference>
<evidence type="ECO:0000256" key="1">
    <source>
        <dbReference type="ARBA" id="ARBA00009224"/>
    </source>
</evidence>
<dbReference type="GO" id="GO:0005739">
    <property type="term" value="C:mitochondrion"/>
    <property type="evidence" value="ECO:0007669"/>
    <property type="project" value="TreeGrafter"/>
</dbReference>
<gene>
    <name evidence="5" type="ORF">BDY21DRAFT_307714</name>
</gene>
<dbReference type="AlphaFoldDB" id="A0A6A6NUU0"/>
<proteinExistence type="inferred from homology"/>
<sequence>MGWFGLGGHGKGGADVGGREGGGGAGNLEDATKRELIERDPADDIPRERPEPRPDFSKQEPAKKLPAALEETLEDEEKMWDALYEGTAPESTESSLRYAAYATRVRTILLSAHRYVAYTSDIGESFRPVAHPWLVRGAYGVSWAYIAGDVAHEGYKAFVRNRRATDPDRALPIGSRGATAATVSPPPPPPAAVGTTATTTATSGDGPKAETRKLGPGATSGGGGAHAQGSAAPAARQVSALEDYRTVMVQRAIFQSLASMGLPAFTIHSIVKYSGKAMRNVRNGALRTWGPIGLGLSIVPALPYIFDEPVEKAVEWTFHNGFEKWGRPAAVSGMPRTGRHEKIVHESREGSAKEKES</sequence>
<dbReference type="PANTHER" id="PTHR11001:SF2">
    <property type="entry name" value="MITOCHONDRIAL FISSION PROCESS PROTEIN 1"/>
    <property type="match status" value="1"/>
</dbReference>
<evidence type="ECO:0000256" key="4">
    <source>
        <dbReference type="SAM" id="MobiDB-lite"/>
    </source>
</evidence>
<dbReference type="OrthoDB" id="424969at2759"/>
<feature type="compositionally biased region" description="Gly residues" evidence="4">
    <location>
        <begin position="1"/>
        <end position="26"/>
    </location>
</feature>
<name>A0A6A6NUU0_9PEZI</name>
<comment type="similarity">
    <text evidence="1">Belongs to the MTFP1 family.</text>
</comment>
<feature type="compositionally biased region" description="Basic and acidic residues" evidence="4">
    <location>
        <begin position="30"/>
        <end position="63"/>
    </location>
</feature>
<feature type="compositionally biased region" description="Low complexity" evidence="4">
    <location>
        <begin position="192"/>
        <end position="203"/>
    </location>
</feature>
<dbReference type="GO" id="GO:0000266">
    <property type="term" value="P:mitochondrial fission"/>
    <property type="evidence" value="ECO:0007669"/>
    <property type="project" value="TreeGrafter"/>
</dbReference>
<dbReference type="PANTHER" id="PTHR11001">
    <property type="entry name" value="MITOCHONDRIAL FISSION PROCESS PROTEIN 1"/>
    <property type="match status" value="1"/>
</dbReference>
<feature type="region of interest" description="Disordered" evidence="4">
    <location>
        <begin position="329"/>
        <end position="357"/>
    </location>
</feature>
<feature type="compositionally biased region" description="Basic and acidic residues" evidence="4">
    <location>
        <begin position="338"/>
        <end position="357"/>
    </location>
</feature>
<organism evidence="5 6">
    <name type="scientific">Lineolata rhizophorae</name>
    <dbReference type="NCBI Taxonomy" id="578093"/>
    <lineage>
        <taxon>Eukaryota</taxon>
        <taxon>Fungi</taxon>
        <taxon>Dikarya</taxon>
        <taxon>Ascomycota</taxon>
        <taxon>Pezizomycotina</taxon>
        <taxon>Dothideomycetes</taxon>
        <taxon>Dothideomycetes incertae sedis</taxon>
        <taxon>Lineolatales</taxon>
        <taxon>Lineolataceae</taxon>
        <taxon>Lineolata</taxon>
    </lineage>
</organism>
<evidence type="ECO:0000256" key="2">
    <source>
        <dbReference type="ARBA" id="ARBA00017835"/>
    </source>
</evidence>
<dbReference type="Proteomes" id="UP000799766">
    <property type="component" value="Unassembled WGS sequence"/>
</dbReference>
<feature type="region of interest" description="Disordered" evidence="4">
    <location>
        <begin position="167"/>
        <end position="231"/>
    </location>
</feature>
<reference evidence="5" key="1">
    <citation type="journal article" date="2020" name="Stud. Mycol.">
        <title>101 Dothideomycetes genomes: a test case for predicting lifestyles and emergence of pathogens.</title>
        <authorList>
            <person name="Haridas S."/>
            <person name="Albert R."/>
            <person name="Binder M."/>
            <person name="Bloem J."/>
            <person name="Labutti K."/>
            <person name="Salamov A."/>
            <person name="Andreopoulos B."/>
            <person name="Baker S."/>
            <person name="Barry K."/>
            <person name="Bills G."/>
            <person name="Bluhm B."/>
            <person name="Cannon C."/>
            <person name="Castanera R."/>
            <person name="Culley D."/>
            <person name="Daum C."/>
            <person name="Ezra D."/>
            <person name="Gonzalez J."/>
            <person name="Henrissat B."/>
            <person name="Kuo A."/>
            <person name="Liang C."/>
            <person name="Lipzen A."/>
            <person name="Lutzoni F."/>
            <person name="Magnuson J."/>
            <person name="Mondo S."/>
            <person name="Nolan M."/>
            <person name="Ohm R."/>
            <person name="Pangilinan J."/>
            <person name="Park H.-J."/>
            <person name="Ramirez L."/>
            <person name="Alfaro M."/>
            <person name="Sun H."/>
            <person name="Tritt A."/>
            <person name="Yoshinaga Y."/>
            <person name="Zwiers L.-H."/>
            <person name="Turgeon B."/>
            <person name="Goodwin S."/>
            <person name="Spatafora J."/>
            <person name="Crous P."/>
            <person name="Grigoriev I."/>
        </authorList>
    </citation>
    <scope>NUCLEOTIDE SEQUENCE</scope>
    <source>
        <strain evidence="5">ATCC 16933</strain>
    </source>
</reference>
<feature type="region of interest" description="Disordered" evidence="4">
    <location>
        <begin position="1"/>
        <end position="64"/>
    </location>
</feature>
<evidence type="ECO:0000313" key="6">
    <source>
        <dbReference type="Proteomes" id="UP000799766"/>
    </source>
</evidence>
<evidence type="ECO:0000256" key="3">
    <source>
        <dbReference type="ARBA" id="ARBA00029631"/>
    </source>
</evidence>
<keyword evidence="6" id="KW-1185">Reference proteome</keyword>
<dbReference type="InterPro" id="IPR019560">
    <property type="entry name" value="Mitochondrial_18_kDa_protein"/>
</dbReference>
<protein>
    <recommendedName>
        <fullName evidence="2">Mitochondrial fission process protein 1</fullName>
    </recommendedName>
    <alternativeName>
        <fullName evidence="3">Mitochondrial 18 kDa protein</fullName>
    </alternativeName>
</protein>
<evidence type="ECO:0000313" key="5">
    <source>
        <dbReference type="EMBL" id="KAF2455033.1"/>
    </source>
</evidence>
<dbReference type="Pfam" id="PF10558">
    <property type="entry name" value="MTP18"/>
    <property type="match status" value="1"/>
</dbReference>
<accession>A0A6A6NUU0</accession>